<evidence type="ECO:0000313" key="17">
    <source>
        <dbReference type="EMBL" id="KKO75954.1"/>
    </source>
</evidence>
<evidence type="ECO:0000256" key="7">
    <source>
        <dbReference type="ARBA" id="ARBA00022884"/>
    </source>
</evidence>
<evidence type="ECO:0000256" key="15">
    <source>
        <dbReference type="PIRSR" id="PIRSR028762-2"/>
    </source>
</evidence>
<evidence type="ECO:0000256" key="8">
    <source>
        <dbReference type="ARBA" id="ARBA00023042"/>
    </source>
</evidence>
<keyword evidence="18" id="KW-1185">Reference proteome</keyword>
<keyword evidence="5" id="KW-0808">Transferase</keyword>
<keyword evidence="6" id="KW-0949">S-adenosyl-L-methionine</keyword>
<dbReference type="OrthoDB" id="10248867at2759"/>
<dbReference type="InterPro" id="IPR004971">
    <property type="entry name" value="mRNA_G-N7_MeTrfase_dom"/>
</dbReference>
<evidence type="ECO:0000256" key="2">
    <source>
        <dbReference type="ARBA" id="ARBA00011926"/>
    </source>
</evidence>
<evidence type="ECO:0000256" key="6">
    <source>
        <dbReference type="ARBA" id="ARBA00022691"/>
    </source>
</evidence>
<evidence type="ECO:0000256" key="12">
    <source>
        <dbReference type="ARBA" id="ARBA00044712"/>
    </source>
</evidence>
<dbReference type="VEuPathDB" id="MicrosporidiaDB:AAJ76_900082311"/>
<dbReference type="EMBL" id="JPQZ01000009">
    <property type="protein sequence ID" value="KKO75954.1"/>
    <property type="molecule type" value="Genomic_DNA"/>
</dbReference>
<feature type="binding site" evidence="15">
    <location>
        <begin position="29"/>
        <end position="30"/>
    </location>
    <ligand>
        <name>mRNA</name>
        <dbReference type="ChEBI" id="CHEBI:33699"/>
    </ligand>
</feature>
<dbReference type="Pfam" id="PF03291">
    <property type="entry name" value="mRNA_G-N7_MeTrfase"/>
    <property type="match status" value="1"/>
</dbReference>
<dbReference type="VEuPathDB" id="MicrosporidiaDB:G9O61_00g004690"/>
<keyword evidence="7" id="KW-0694">RNA-binding</keyword>
<feature type="site" description="mRNA cap binding" evidence="15">
    <location>
        <position position="197"/>
    </location>
</feature>
<gene>
    <name evidence="17" type="ORF">AAJ76_900082311</name>
</gene>
<feature type="site" description="mRNA cap binding" evidence="15">
    <location>
        <position position="85"/>
    </location>
</feature>
<evidence type="ECO:0000256" key="14">
    <source>
        <dbReference type="PIRSR" id="PIRSR028762-1"/>
    </source>
</evidence>
<feature type="binding site" evidence="14">
    <location>
        <position position="51"/>
    </location>
    <ligand>
        <name>S-adenosyl-L-methionine</name>
        <dbReference type="ChEBI" id="CHEBI:59789"/>
    </ligand>
</feature>
<organism evidence="17 18">
    <name type="scientific">Vairimorpha ceranae</name>
    <dbReference type="NCBI Taxonomy" id="40302"/>
    <lineage>
        <taxon>Eukaryota</taxon>
        <taxon>Fungi</taxon>
        <taxon>Fungi incertae sedis</taxon>
        <taxon>Microsporidia</taxon>
        <taxon>Nosematidae</taxon>
        <taxon>Vairimorpha</taxon>
    </lineage>
</organism>
<proteinExistence type="predicted"/>
<dbReference type="CDD" id="cd02440">
    <property type="entry name" value="AdoMet_MTases"/>
    <property type="match status" value="1"/>
</dbReference>
<comment type="subcellular location">
    <subcellularLocation>
        <location evidence="1">Nucleus</location>
    </subcellularLocation>
</comment>
<feature type="site" description="mRNA cap binding" evidence="15">
    <location>
        <position position="123"/>
    </location>
</feature>
<comment type="caution">
    <text evidence="17">The sequence shown here is derived from an EMBL/GenBank/DDBJ whole genome shotgun (WGS) entry which is preliminary data.</text>
</comment>
<feature type="site" description="mRNA cap binding" evidence="15">
    <location>
        <position position="256"/>
    </location>
</feature>
<protein>
    <recommendedName>
        <fullName evidence="13">mRNA cap guanine-N(7) methyltransferase</fullName>
        <ecNumber evidence="2">2.1.1.56</ecNumber>
    </recommendedName>
    <alternativeName>
        <fullName evidence="10">mRNA (guanine-N(7))-methyltransferase</fullName>
    </alternativeName>
    <alternativeName>
        <fullName evidence="11">mRNA cap methyltransferase</fullName>
    </alternativeName>
</protein>
<feature type="binding site" evidence="14">
    <location>
        <position position="73"/>
    </location>
    <ligand>
        <name>S-adenosyl-L-methionine</name>
        <dbReference type="ChEBI" id="CHEBI:59789"/>
    </ligand>
</feature>
<dbReference type="EC" id="2.1.1.56" evidence="2"/>
<dbReference type="RefSeq" id="XP_024331696.1">
    <property type="nucleotide sequence ID" value="XM_024476630.1"/>
</dbReference>
<dbReference type="SMR" id="A0A0F9ZEV6"/>
<keyword evidence="3" id="KW-0489">Methyltransferase</keyword>
<evidence type="ECO:0000256" key="13">
    <source>
        <dbReference type="ARBA" id="ARBA00049739"/>
    </source>
</evidence>
<dbReference type="PANTHER" id="PTHR12189:SF2">
    <property type="entry name" value="MRNA CAP GUANINE-N7 METHYLTRANSFERASE"/>
    <property type="match status" value="1"/>
</dbReference>
<dbReference type="Proteomes" id="UP000034350">
    <property type="component" value="Unassembled WGS sequence"/>
</dbReference>
<dbReference type="Gene3D" id="3.40.50.150">
    <property type="entry name" value="Vaccinia Virus protein VP39"/>
    <property type="match status" value="1"/>
</dbReference>
<evidence type="ECO:0000256" key="1">
    <source>
        <dbReference type="ARBA" id="ARBA00004123"/>
    </source>
</evidence>
<evidence type="ECO:0000256" key="9">
    <source>
        <dbReference type="ARBA" id="ARBA00023242"/>
    </source>
</evidence>
<accession>A0A0F9ZEV6</accession>
<dbReference type="GO" id="GO:0005634">
    <property type="term" value="C:nucleus"/>
    <property type="evidence" value="ECO:0007669"/>
    <property type="project" value="UniProtKB-SubCell"/>
</dbReference>
<evidence type="ECO:0000256" key="4">
    <source>
        <dbReference type="ARBA" id="ARBA00022664"/>
    </source>
</evidence>
<feature type="binding site" evidence="14">
    <location>
        <position position="119"/>
    </location>
    <ligand>
        <name>S-adenosyl-L-methionine</name>
        <dbReference type="ChEBI" id="CHEBI:59789"/>
    </ligand>
</feature>
<feature type="binding site" evidence="14">
    <location>
        <position position="101"/>
    </location>
    <ligand>
        <name>S-adenosyl-L-methionine</name>
        <dbReference type="ChEBI" id="CHEBI:59789"/>
    </ligand>
</feature>
<evidence type="ECO:0000256" key="5">
    <source>
        <dbReference type="ARBA" id="ARBA00022679"/>
    </source>
</evidence>
<sequence length="264" mass="31703">MNIKEHYNKLVKNKQDRHKSAVANIRYANNFIKAIFIRMYAKQKMLVLDLGCGKGGDLKKFDNAKISEYYGLDIAEVSVYDARKRHNDSENTFRAYFDNLDVYNTPFDLKKEFDLISCQFSLHYAFSSQKSLEITVRNINKHLRIGGYFIFTVPNKDEILYRYNKGILKNEFYKIRYDGTGNFYYFTLKDCVNDCIEYFVDMKLLKELLEFYNIKMVRREFFDDFYFRSIAENRELAKRMKCGELRKEEIEVISLYEFCVFKKF</sequence>
<dbReference type="VEuPathDB" id="MicrosporidiaDB:NCER_100590"/>
<dbReference type="InterPro" id="IPR029063">
    <property type="entry name" value="SAM-dependent_MTases_sf"/>
</dbReference>
<feature type="site" description="mRNA cap binding" evidence="15">
    <location>
        <position position="54"/>
    </location>
</feature>
<dbReference type="AlphaFoldDB" id="A0A0F9ZEV6"/>
<dbReference type="OMA" id="HYCFESM"/>
<dbReference type="InterPro" id="IPR039753">
    <property type="entry name" value="RG7MT1"/>
</dbReference>
<evidence type="ECO:0000313" key="18">
    <source>
        <dbReference type="Proteomes" id="UP000034350"/>
    </source>
</evidence>
<feature type="domain" description="MRNA cap 0 methyltransferase" evidence="16">
    <location>
        <begin position="20"/>
        <end position="264"/>
    </location>
</feature>
<name>A0A0F9ZEV6_9MICR</name>
<feature type="binding site" evidence="14">
    <location>
        <position position="124"/>
    </location>
    <ligand>
        <name>S-adenosyl-L-methionine</name>
        <dbReference type="ChEBI" id="CHEBI:59789"/>
    </ligand>
</feature>
<feature type="binding site" evidence="14">
    <location>
        <position position="33"/>
    </location>
    <ligand>
        <name>S-adenosyl-L-methionine</name>
        <dbReference type="ChEBI" id="CHEBI:59789"/>
    </ligand>
</feature>
<evidence type="ECO:0000259" key="16">
    <source>
        <dbReference type="PROSITE" id="PS51562"/>
    </source>
</evidence>
<evidence type="ECO:0000256" key="3">
    <source>
        <dbReference type="ARBA" id="ARBA00022603"/>
    </source>
</evidence>
<dbReference type="InterPro" id="IPR016899">
    <property type="entry name" value="mRNA_G-N7_MeTrfase_euk"/>
</dbReference>
<feature type="site" description="mRNA cap binding" evidence="15">
    <location>
        <position position="60"/>
    </location>
</feature>
<dbReference type="GO" id="GO:0004482">
    <property type="term" value="F:mRNA 5'-cap (guanine-N7-)-methyltransferase activity"/>
    <property type="evidence" value="ECO:0007669"/>
    <property type="project" value="UniProtKB-EC"/>
</dbReference>
<evidence type="ECO:0000256" key="10">
    <source>
        <dbReference type="ARBA" id="ARBA00032772"/>
    </source>
</evidence>
<evidence type="ECO:0000256" key="11">
    <source>
        <dbReference type="ARBA" id="ARBA00033387"/>
    </source>
</evidence>
<dbReference type="GeneID" id="36321586"/>
<dbReference type="SUPFAM" id="SSF53335">
    <property type="entry name" value="S-adenosyl-L-methionine-dependent methyltransferases"/>
    <property type="match status" value="1"/>
</dbReference>
<comment type="catalytic activity">
    <reaction evidence="12">
        <text>a 5'-end (5'-triphosphoguanosine)-ribonucleoside in mRNA + S-adenosyl-L-methionine = a 5'-end (N(7)-methyl 5'-triphosphoguanosine)-ribonucleoside in mRNA + S-adenosyl-L-homocysteine</text>
        <dbReference type="Rhea" id="RHEA:67008"/>
        <dbReference type="Rhea" id="RHEA-COMP:17166"/>
        <dbReference type="Rhea" id="RHEA-COMP:17167"/>
        <dbReference type="ChEBI" id="CHEBI:57856"/>
        <dbReference type="ChEBI" id="CHEBI:59789"/>
        <dbReference type="ChEBI" id="CHEBI:156461"/>
        <dbReference type="ChEBI" id="CHEBI:167617"/>
        <dbReference type="EC" id="2.1.1.56"/>
    </reaction>
</comment>
<dbReference type="PIRSF" id="PIRSF028762">
    <property type="entry name" value="ABD1"/>
    <property type="match status" value="1"/>
</dbReference>
<reference evidence="17 18" key="1">
    <citation type="journal article" date="2015" name="Environ. Microbiol.">
        <title>Genome analyses suggest the presence of polyploidy and recent human-driven expansions in eight global populations of the honeybee pathogen Nosema ceranae.</title>
        <authorList>
            <person name="Pelin A."/>
            <person name="Selman M."/>
            <person name="Aris-Brosou S."/>
            <person name="Farinelli L."/>
            <person name="Corradi N."/>
        </authorList>
    </citation>
    <scope>NUCLEOTIDE SEQUENCE [LARGE SCALE GENOMIC DNA]</scope>
    <source>
        <strain evidence="17 18">PA08 1199</strain>
    </source>
</reference>
<keyword evidence="8 15" id="KW-0506">mRNA capping</keyword>
<keyword evidence="4" id="KW-0507">mRNA processing</keyword>
<keyword evidence="9" id="KW-0539">Nucleus</keyword>
<dbReference type="PANTHER" id="PTHR12189">
    <property type="entry name" value="MRNA GUANINE-7- METHYLTRANSFERASE"/>
    <property type="match status" value="1"/>
</dbReference>
<dbReference type="GO" id="GO:0003723">
    <property type="term" value="F:RNA binding"/>
    <property type="evidence" value="ECO:0007669"/>
    <property type="project" value="UniProtKB-KW"/>
</dbReference>
<dbReference type="PROSITE" id="PS51562">
    <property type="entry name" value="RNA_CAP0_MT"/>
    <property type="match status" value="1"/>
</dbReference>